<keyword evidence="5" id="KW-0997">Cell inner membrane</keyword>
<dbReference type="EMBL" id="JAXOJX010000015">
    <property type="protein sequence ID" value="MDZ5457205.1"/>
    <property type="molecule type" value="Genomic_DNA"/>
</dbReference>
<dbReference type="InterPro" id="IPR012902">
    <property type="entry name" value="N_methyl_site"/>
</dbReference>
<evidence type="ECO:0000256" key="6">
    <source>
        <dbReference type="ARBA" id="ARBA00022692"/>
    </source>
</evidence>
<dbReference type="NCBIfam" id="TIGR02532">
    <property type="entry name" value="IV_pilin_GFxxxE"/>
    <property type="match status" value="1"/>
</dbReference>
<keyword evidence="7 11" id="KW-1133">Transmembrane helix</keyword>
<keyword evidence="6 11" id="KW-0812">Transmembrane</keyword>
<evidence type="ECO:0000256" key="5">
    <source>
        <dbReference type="ARBA" id="ARBA00022519"/>
    </source>
</evidence>
<sequence length="186" mass="19166">MGIPASNKPAVSKPRGLSLVEILVTLAVLAIAVGAALPSFSAMAENRHLQGTAAQFEADVAYARNAAELRSQTVRLSFLADAVDARCWLVHVGEPQGCRCDAATGAAACDAPTQLLRAYVLGADTPLRLSSNAPSLRFSAPRHTVTPSASLTLTARSGRGVKEIVSVVGRVRGCSPDGAVPGFTAC</sequence>
<accession>A0ABU5IFA6</accession>
<reference evidence="13 14" key="1">
    <citation type="submission" date="2023-11" db="EMBL/GenBank/DDBJ databases">
        <title>Draft genome of Azohydromonas lata strain H1 (DSM1123), a polyhydroxyalkanoate producer.</title>
        <authorList>
            <person name="Traversa D."/>
            <person name="D'Addabbo P."/>
            <person name="Pazzani C."/>
            <person name="Manzari C."/>
            <person name="Chiara M."/>
            <person name="Scrascia M."/>
        </authorList>
    </citation>
    <scope>NUCLEOTIDE SEQUENCE [LARGE SCALE GENOMIC DNA]</scope>
    <source>
        <strain evidence="13 14">H1</strain>
    </source>
</reference>
<evidence type="ECO:0000256" key="2">
    <source>
        <dbReference type="ARBA" id="ARBA00021549"/>
    </source>
</evidence>
<evidence type="ECO:0000259" key="12">
    <source>
        <dbReference type="Pfam" id="PF12019"/>
    </source>
</evidence>
<evidence type="ECO:0000256" key="10">
    <source>
        <dbReference type="ARBA" id="ARBA00030775"/>
    </source>
</evidence>
<keyword evidence="8 11" id="KW-0472">Membrane</keyword>
<comment type="caution">
    <text evidence="13">The sequence shown here is derived from an EMBL/GenBank/DDBJ whole genome shotgun (WGS) entry which is preliminary data.</text>
</comment>
<dbReference type="PROSITE" id="PS00409">
    <property type="entry name" value="PROKAR_NTER_METHYL"/>
    <property type="match status" value="1"/>
</dbReference>
<keyword evidence="4" id="KW-0488">Methylation</keyword>
<dbReference type="Pfam" id="PF12019">
    <property type="entry name" value="GspH"/>
    <property type="match status" value="1"/>
</dbReference>
<dbReference type="Proteomes" id="UP001293718">
    <property type="component" value="Unassembled WGS sequence"/>
</dbReference>
<evidence type="ECO:0000313" key="13">
    <source>
        <dbReference type="EMBL" id="MDZ5457205.1"/>
    </source>
</evidence>
<dbReference type="Gene3D" id="3.55.40.10">
    <property type="entry name" value="minor pseudopilin epsh domain"/>
    <property type="match status" value="1"/>
</dbReference>
<dbReference type="RefSeq" id="WP_322465575.1">
    <property type="nucleotide sequence ID" value="NZ_JAXOJX010000015.1"/>
</dbReference>
<evidence type="ECO:0000313" key="14">
    <source>
        <dbReference type="Proteomes" id="UP001293718"/>
    </source>
</evidence>
<evidence type="ECO:0000256" key="1">
    <source>
        <dbReference type="ARBA" id="ARBA00004377"/>
    </source>
</evidence>
<dbReference type="Pfam" id="PF07963">
    <property type="entry name" value="N_methyl"/>
    <property type="match status" value="1"/>
</dbReference>
<keyword evidence="14" id="KW-1185">Reference proteome</keyword>
<evidence type="ECO:0000256" key="8">
    <source>
        <dbReference type="ARBA" id="ARBA00023136"/>
    </source>
</evidence>
<dbReference type="SUPFAM" id="SSF54523">
    <property type="entry name" value="Pili subunits"/>
    <property type="match status" value="1"/>
</dbReference>
<dbReference type="InterPro" id="IPR045584">
    <property type="entry name" value="Pilin-like"/>
</dbReference>
<evidence type="ECO:0000256" key="4">
    <source>
        <dbReference type="ARBA" id="ARBA00022481"/>
    </source>
</evidence>
<comment type="subcellular location">
    <subcellularLocation>
        <location evidence="1">Cell inner membrane</location>
        <topology evidence="1">Single-pass membrane protein</topology>
    </subcellularLocation>
</comment>
<comment type="similarity">
    <text evidence="9">Belongs to the GSP H family.</text>
</comment>
<protein>
    <recommendedName>
        <fullName evidence="2">Type II secretion system protein H</fullName>
    </recommendedName>
    <alternativeName>
        <fullName evidence="10">General secretion pathway protein H</fullName>
    </alternativeName>
</protein>
<feature type="transmembrane region" description="Helical" evidence="11">
    <location>
        <begin position="16"/>
        <end position="37"/>
    </location>
</feature>
<proteinExistence type="inferred from homology"/>
<evidence type="ECO:0000256" key="9">
    <source>
        <dbReference type="ARBA" id="ARBA00025772"/>
    </source>
</evidence>
<organism evidence="13 14">
    <name type="scientific">Azohydromonas lata</name>
    <dbReference type="NCBI Taxonomy" id="45677"/>
    <lineage>
        <taxon>Bacteria</taxon>
        <taxon>Pseudomonadati</taxon>
        <taxon>Pseudomonadota</taxon>
        <taxon>Betaproteobacteria</taxon>
        <taxon>Burkholderiales</taxon>
        <taxon>Sphaerotilaceae</taxon>
        <taxon>Azohydromonas</taxon>
    </lineage>
</organism>
<evidence type="ECO:0000256" key="3">
    <source>
        <dbReference type="ARBA" id="ARBA00022475"/>
    </source>
</evidence>
<dbReference type="InterPro" id="IPR022346">
    <property type="entry name" value="T2SS_GspH"/>
</dbReference>
<feature type="domain" description="General secretion pathway GspH" evidence="12">
    <location>
        <begin position="53"/>
        <end position="161"/>
    </location>
</feature>
<name>A0ABU5IFA6_9BURK</name>
<evidence type="ECO:0000256" key="11">
    <source>
        <dbReference type="SAM" id="Phobius"/>
    </source>
</evidence>
<keyword evidence="3" id="KW-1003">Cell membrane</keyword>
<gene>
    <name evidence="13" type="ORF">SM757_11540</name>
</gene>
<evidence type="ECO:0000256" key="7">
    <source>
        <dbReference type="ARBA" id="ARBA00022989"/>
    </source>
</evidence>